<protein>
    <submittedName>
        <fullName evidence="1">Uncharacterized protein</fullName>
    </submittedName>
</protein>
<name>A0A163Z136_9BRAD</name>
<organism evidence="1 2">
    <name type="scientific">Tardiphaga robiniae</name>
    <dbReference type="NCBI Taxonomy" id="943830"/>
    <lineage>
        <taxon>Bacteria</taxon>
        <taxon>Pseudomonadati</taxon>
        <taxon>Pseudomonadota</taxon>
        <taxon>Alphaproteobacteria</taxon>
        <taxon>Hyphomicrobiales</taxon>
        <taxon>Nitrobacteraceae</taxon>
        <taxon>Tardiphaga</taxon>
    </lineage>
</organism>
<gene>
    <name evidence="1" type="ORF">A4A58_28065</name>
</gene>
<proteinExistence type="predicted"/>
<evidence type="ECO:0000313" key="2">
    <source>
        <dbReference type="Proteomes" id="UP000076574"/>
    </source>
</evidence>
<evidence type="ECO:0000313" key="1">
    <source>
        <dbReference type="EMBL" id="KZD22798.1"/>
    </source>
</evidence>
<sequence length="68" mass="7570">MFLTRDRALNIAGKLPKSREAKPYLALVNISPNDGMALINEKTAHIDVWLSEQFSIDDAVIETEEAPT</sequence>
<keyword evidence="2" id="KW-1185">Reference proteome</keyword>
<reference evidence="1 2" key="1">
    <citation type="submission" date="2016-03" db="EMBL/GenBank/DDBJ databases">
        <title>Microsymbionts genomes from the relict species Vavilovia formosa (Stev.) Fed.</title>
        <authorList>
            <person name="Kopat V."/>
            <person name="Chirak E."/>
            <person name="Kimeklis A."/>
            <person name="Andronov E."/>
        </authorList>
    </citation>
    <scope>NUCLEOTIDE SEQUENCE [LARGE SCALE GENOMIC DNA]</scope>
    <source>
        <strain evidence="1 2">Vaf07</strain>
    </source>
</reference>
<comment type="caution">
    <text evidence="1">The sequence shown here is derived from an EMBL/GenBank/DDBJ whole genome shotgun (WGS) entry which is preliminary data.</text>
</comment>
<accession>A0A163Z136</accession>
<dbReference type="EMBL" id="LVYV01000014">
    <property type="protein sequence ID" value="KZD22798.1"/>
    <property type="molecule type" value="Genomic_DNA"/>
</dbReference>
<dbReference type="Proteomes" id="UP000076574">
    <property type="component" value="Unassembled WGS sequence"/>
</dbReference>
<dbReference type="AlphaFoldDB" id="A0A163Z136"/>